<feature type="compositionally biased region" description="Low complexity" evidence="1">
    <location>
        <begin position="217"/>
        <end position="244"/>
    </location>
</feature>
<evidence type="ECO:0000313" key="2">
    <source>
        <dbReference type="EMBL" id="GIJ61234.1"/>
    </source>
</evidence>
<evidence type="ECO:0008006" key="4">
    <source>
        <dbReference type="Google" id="ProtNLM"/>
    </source>
</evidence>
<feature type="region of interest" description="Disordered" evidence="1">
    <location>
        <begin position="204"/>
        <end position="244"/>
    </location>
</feature>
<dbReference type="RefSeq" id="WP_204006052.1">
    <property type="nucleotide sequence ID" value="NZ_BOPG01000064.1"/>
</dbReference>
<gene>
    <name evidence="2" type="ORF">Vau01_087500</name>
</gene>
<dbReference type="Gene3D" id="3.40.50.300">
    <property type="entry name" value="P-loop containing nucleotide triphosphate hydrolases"/>
    <property type="match status" value="1"/>
</dbReference>
<dbReference type="AlphaFoldDB" id="A0A8J3ZBP5"/>
<comment type="caution">
    <text evidence="2">The sequence shown here is derived from an EMBL/GenBank/DDBJ whole genome shotgun (WGS) entry which is preliminary data.</text>
</comment>
<feature type="region of interest" description="Disordered" evidence="1">
    <location>
        <begin position="91"/>
        <end position="114"/>
    </location>
</feature>
<evidence type="ECO:0000256" key="1">
    <source>
        <dbReference type="SAM" id="MobiDB-lite"/>
    </source>
</evidence>
<dbReference type="InterPro" id="IPR027417">
    <property type="entry name" value="P-loop_NTPase"/>
</dbReference>
<organism evidence="2 3">
    <name type="scientific">Virgisporangium aurantiacum</name>
    <dbReference type="NCBI Taxonomy" id="175570"/>
    <lineage>
        <taxon>Bacteria</taxon>
        <taxon>Bacillati</taxon>
        <taxon>Actinomycetota</taxon>
        <taxon>Actinomycetes</taxon>
        <taxon>Micromonosporales</taxon>
        <taxon>Micromonosporaceae</taxon>
        <taxon>Virgisporangium</taxon>
    </lineage>
</organism>
<reference evidence="2" key="1">
    <citation type="submission" date="2021-01" db="EMBL/GenBank/DDBJ databases">
        <title>Whole genome shotgun sequence of Virgisporangium aurantiacum NBRC 16421.</title>
        <authorList>
            <person name="Komaki H."/>
            <person name="Tamura T."/>
        </authorList>
    </citation>
    <scope>NUCLEOTIDE SEQUENCE</scope>
    <source>
        <strain evidence="2">NBRC 16421</strain>
    </source>
</reference>
<dbReference type="SUPFAM" id="SSF52540">
    <property type="entry name" value="P-loop containing nucleoside triphosphate hydrolases"/>
    <property type="match status" value="1"/>
</dbReference>
<proteinExistence type="predicted"/>
<sequence>MVDQLGIEPGRVLQELEQALLTGTDAFEAYRRGTGLIARPAPAVVPAVAPASPPTVEKPRRVPAQLPAAVRDFTGRARALCLLDDLLDGRPDGPSDGSDAVPHSGPTVATVTGPAGSGETALAVHWAHRAAGRFPDGCLFIELCGFAAGRAVEPVEALAAALYALGVPGPEIPADEARAAARYRTELAGRRVLVLLDDARRPEQVRPLLPGGPARWAPSAVSPASTTSSATSASPPTTAGRRWR</sequence>
<accession>A0A8J3ZBP5</accession>
<protein>
    <recommendedName>
        <fullName evidence="4">NB-ARC domain-containing protein</fullName>
    </recommendedName>
</protein>
<dbReference type="EMBL" id="BOPG01000064">
    <property type="protein sequence ID" value="GIJ61234.1"/>
    <property type="molecule type" value="Genomic_DNA"/>
</dbReference>
<evidence type="ECO:0000313" key="3">
    <source>
        <dbReference type="Proteomes" id="UP000612585"/>
    </source>
</evidence>
<dbReference type="Proteomes" id="UP000612585">
    <property type="component" value="Unassembled WGS sequence"/>
</dbReference>
<keyword evidence="3" id="KW-1185">Reference proteome</keyword>
<name>A0A8J3ZBP5_9ACTN</name>